<dbReference type="KEGG" id="adin:H7849_17010"/>
<accession>A0A7G8BE37</accession>
<dbReference type="Gene3D" id="3.30.360.10">
    <property type="entry name" value="Dihydrodipicolinate Reductase, domain 2"/>
    <property type="match status" value="1"/>
</dbReference>
<dbReference type="GO" id="GO:0000166">
    <property type="term" value="F:nucleotide binding"/>
    <property type="evidence" value="ECO:0007669"/>
    <property type="project" value="InterPro"/>
</dbReference>
<dbReference type="InterPro" id="IPR036291">
    <property type="entry name" value="NAD(P)-bd_dom_sf"/>
</dbReference>
<dbReference type="PANTHER" id="PTHR43708:SF5">
    <property type="entry name" value="CONSERVED EXPRESSED OXIDOREDUCTASE (EUROFUNG)-RELATED"/>
    <property type="match status" value="1"/>
</dbReference>
<proteinExistence type="inferred from homology"/>
<dbReference type="InterPro" id="IPR000683">
    <property type="entry name" value="Gfo/Idh/MocA-like_OxRdtase_N"/>
</dbReference>
<dbReference type="Proteomes" id="UP000515312">
    <property type="component" value="Chromosome"/>
</dbReference>
<organism evidence="5 6">
    <name type="scientific">Alloacidobacterium dinghuense</name>
    <dbReference type="NCBI Taxonomy" id="2763107"/>
    <lineage>
        <taxon>Bacteria</taxon>
        <taxon>Pseudomonadati</taxon>
        <taxon>Acidobacteriota</taxon>
        <taxon>Terriglobia</taxon>
        <taxon>Terriglobales</taxon>
        <taxon>Acidobacteriaceae</taxon>
        <taxon>Alloacidobacterium</taxon>
    </lineage>
</organism>
<dbReference type="EMBL" id="CP060394">
    <property type="protein sequence ID" value="QNI30807.1"/>
    <property type="molecule type" value="Genomic_DNA"/>
</dbReference>
<feature type="domain" description="GFO/IDH/MocA-like oxidoreductase" evidence="4">
    <location>
        <begin position="151"/>
        <end position="269"/>
    </location>
</feature>
<dbReference type="AlphaFoldDB" id="A0A7G8BE37"/>
<dbReference type="Gene3D" id="3.40.50.720">
    <property type="entry name" value="NAD(P)-binding Rossmann-like Domain"/>
    <property type="match status" value="1"/>
</dbReference>
<gene>
    <name evidence="5" type="ORF">H7849_17010</name>
</gene>
<dbReference type="InterPro" id="IPR051317">
    <property type="entry name" value="Gfo/Idh/MocA_oxidoreduct"/>
</dbReference>
<evidence type="ECO:0000259" key="4">
    <source>
        <dbReference type="Pfam" id="PF22725"/>
    </source>
</evidence>
<keyword evidence="6" id="KW-1185">Reference proteome</keyword>
<dbReference type="InterPro" id="IPR055170">
    <property type="entry name" value="GFO_IDH_MocA-like_dom"/>
</dbReference>
<feature type="domain" description="Gfo/Idh/MocA-like oxidoreductase N-terminal" evidence="3">
    <location>
        <begin position="25"/>
        <end position="142"/>
    </location>
</feature>
<evidence type="ECO:0000313" key="6">
    <source>
        <dbReference type="Proteomes" id="UP000515312"/>
    </source>
</evidence>
<keyword evidence="2" id="KW-0560">Oxidoreductase</keyword>
<evidence type="ECO:0000259" key="3">
    <source>
        <dbReference type="Pfam" id="PF01408"/>
    </source>
</evidence>
<dbReference type="GO" id="GO:0016491">
    <property type="term" value="F:oxidoreductase activity"/>
    <property type="evidence" value="ECO:0007669"/>
    <property type="project" value="UniProtKB-KW"/>
</dbReference>
<evidence type="ECO:0000256" key="1">
    <source>
        <dbReference type="ARBA" id="ARBA00010928"/>
    </source>
</evidence>
<evidence type="ECO:0000313" key="5">
    <source>
        <dbReference type="EMBL" id="QNI30807.1"/>
    </source>
</evidence>
<dbReference type="SUPFAM" id="SSF51735">
    <property type="entry name" value="NAD(P)-binding Rossmann-fold domains"/>
    <property type="match status" value="1"/>
</dbReference>
<dbReference type="SUPFAM" id="SSF55347">
    <property type="entry name" value="Glyceraldehyde-3-phosphate dehydrogenase-like, C-terminal domain"/>
    <property type="match status" value="1"/>
</dbReference>
<evidence type="ECO:0000256" key="2">
    <source>
        <dbReference type="ARBA" id="ARBA00023002"/>
    </source>
</evidence>
<dbReference type="PANTHER" id="PTHR43708">
    <property type="entry name" value="CONSERVED EXPRESSED OXIDOREDUCTASE (EUROFUNG)"/>
    <property type="match status" value="1"/>
</dbReference>
<protein>
    <submittedName>
        <fullName evidence="5">Gfo/Idh/MocA family oxidoreductase</fullName>
    </submittedName>
</protein>
<reference evidence="5 6" key="1">
    <citation type="submission" date="2020-08" db="EMBL/GenBank/DDBJ databases">
        <title>Edaphobacter telluris sp. nov. and Acidobacterium dinghuensis sp. nov., two acidobacteria isolated from forest soil.</title>
        <authorList>
            <person name="Fu J."/>
            <person name="Qiu L."/>
        </authorList>
    </citation>
    <scope>NUCLEOTIDE SEQUENCE [LARGE SCALE GENOMIC DNA]</scope>
    <source>
        <strain evidence="5">4Y35</strain>
    </source>
</reference>
<comment type="similarity">
    <text evidence="1">Belongs to the Gfo/Idh/MocA family.</text>
</comment>
<dbReference type="Pfam" id="PF01408">
    <property type="entry name" value="GFO_IDH_MocA"/>
    <property type="match status" value="1"/>
</dbReference>
<name>A0A7G8BE37_9BACT</name>
<dbReference type="Pfam" id="PF22725">
    <property type="entry name" value="GFO_IDH_MocA_C3"/>
    <property type="match status" value="1"/>
</dbReference>
<sequence>MDFQSRVEQALREAKPPLPRQPRSIIVVGTGGIVHDAHLPAYQKAGFPVAALVDANSARAATLAAKHSVPLATSSLDEAIAKSPKDSIFDVAVPAGAILDVLPLLPDGSAALIQKPMGNTLAEAEQILALCRKKGMTAAVNFQLRYAPVMLAARRITDAGLLGELHDLEVRVNVFMPWELWGFLATAPRLEILYHSIHYIDLVRSWFGNPERVLAKTVRHPKTANLAATKSLITLDYGDWKRVYIATNHGHKFKNSQHSYVQWEGTEGALHAVMGVNLDYPRGRPDTLSIAKTDEDWQTLPTVGNWFPDAFIGSMGSLQAYVTGDTDTLPTSVEDAIDTMRTVEAAYISNERDGVPLMSH</sequence>
<dbReference type="RefSeq" id="WP_186740933.1">
    <property type="nucleotide sequence ID" value="NZ_CP060394.1"/>
</dbReference>